<dbReference type="AlphaFoldDB" id="A0A2P6S3D6"/>
<keyword evidence="3" id="KW-1185">Reference proteome</keyword>
<reference evidence="2 3" key="1">
    <citation type="journal article" date="2018" name="Nat. Genet.">
        <title>The Rosa genome provides new insights in the design of modern roses.</title>
        <authorList>
            <person name="Bendahmane M."/>
        </authorList>
    </citation>
    <scope>NUCLEOTIDE SEQUENCE [LARGE SCALE GENOMIC DNA]</scope>
    <source>
        <strain evidence="3">cv. Old Blush</strain>
    </source>
</reference>
<accession>A0A2P6S3D6</accession>
<dbReference type="EMBL" id="PDCK01000040">
    <property type="protein sequence ID" value="PRQ53181.1"/>
    <property type="molecule type" value="Genomic_DNA"/>
</dbReference>
<evidence type="ECO:0000256" key="1">
    <source>
        <dbReference type="SAM" id="MobiDB-lite"/>
    </source>
</evidence>
<feature type="region of interest" description="Disordered" evidence="1">
    <location>
        <begin position="1"/>
        <end position="47"/>
    </location>
</feature>
<protein>
    <submittedName>
        <fullName evidence="2">Uncharacterized protein</fullName>
    </submittedName>
</protein>
<feature type="compositionally biased region" description="Polar residues" evidence="1">
    <location>
        <begin position="15"/>
        <end position="24"/>
    </location>
</feature>
<evidence type="ECO:0000313" key="2">
    <source>
        <dbReference type="EMBL" id="PRQ53181.1"/>
    </source>
</evidence>
<evidence type="ECO:0000313" key="3">
    <source>
        <dbReference type="Proteomes" id="UP000238479"/>
    </source>
</evidence>
<comment type="caution">
    <text evidence="2">The sequence shown here is derived from an EMBL/GenBank/DDBJ whole genome shotgun (WGS) entry which is preliminary data.</text>
</comment>
<sequence>MEDTEQNLGDELENAQKTLNASQSRRSDGDSKTTAETGDGIASSKKAILDKLEEGKIDFVG</sequence>
<feature type="compositionally biased region" description="Acidic residues" evidence="1">
    <location>
        <begin position="1"/>
        <end position="13"/>
    </location>
</feature>
<organism evidence="2 3">
    <name type="scientific">Rosa chinensis</name>
    <name type="common">China rose</name>
    <dbReference type="NCBI Taxonomy" id="74649"/>
    <lineage>
        <taxon>Eukaryota</taxon>
        <taxon>Viridiplantae</taxon>
        <taxon>Streptophyta</taxon>
        <taxon>Embryophyta</taxon>
        <taxon>Tracheophyta</taxon>
        <taxon>Spermatophyta</taxon>
        <taxon>Magnoliopsida</taxon>
        <taxon>eudicotyledons</taxon>
        <taxon>Gunneridae</taxon>
        <taxon>Pentapetalae</taxon>
        <taxon>rosids</taxon>
        <taxon>fabids</taxon>
        <taxon>Rosales</taxon>
        <taxon>Rosaceae</taxon>
        <taxon>Rosoideae</taxon>
        <taxon>Rosoideae incertae sedis</taxon>
        <taxon>Rosa</taxon>
    </lineage>
</organism>
<dbReference type="Proteomes" id="UP000238479">
    <property type="component" value="Chromosome 2"/>
</dbReference>
<name>A0A2P6S3D6_ROSCH</name>
<gene>
    <name evidence="2" type="ORF">RchiOBHm_Chr2g0163681</name>
</gene>
<proteinExistence type="predicted"/>
<dbReference type="Gramene" id="PRQ53181">
    <property type="protein sequence ID" value="PRQ53181"/>
    <property type="gene ID" value="RchiOBHm_Chr2g0163681"/>
</dbReference>